<evidence type="ECO:0000256" key="4">
    <source>
        <dbReference type="ARBA" id="ARBA00022695"/>
    </source>
</evidence>
<comment type="similarity">
    <text evidence="1 10">Belongs to the Arg-specific ADP-ribosyltransferase family.</text>
</comment>
<dbReference type="GO" id="GO:0016779">
    <property type="term" value="F:nucleotidyltransferase activity"/>
    <property type="evidence" value="ECO:0007669"/>
    <property type="project" value="UniProtKB-KW"/>
</dbReference>
<dbReference type="PANTHER" id="PTHR10339:SF19">
    <property type="entry name" value="GPI-LINKED NAD(P)(+)--ARGININE ADP-RIBOSYLTRANSFERASE 1"/>
    <property type="match status" value="1"/>
</dbReference>
<dbReference type="Gene3D" id="3.90.176.10">
    <property type="entry name" value="Toxin ADP-ribosyltransferase, Chain A, domain 1"/>
    <property type="match status" value="1"/>
</dbReference>
<dbReference type="FunFam" id="3.90.176.10:FF:000001">
    <property type="entry name" value="NAD(P)(+)--arginine ADP-ribosyltransferase"/>
    <property type="match status" value="1"/>
</dbReference>
<dbReference type="EC" id="2.4.2.31" evidence="10"/>
<evidence type="ECO:0000313" key="11">
    <source>
        <dbReference type="EMBL" id="NXK94306.1"/>
    </source>
</evidence>
<dbReference type="OrthoDB" id="423533at2759"/>
<name>A0A7L0NL73_9PASS</name>
<keyword evidence="8" id="KW-1015">Disulfide bond</keyword>
<keyword evidence="12" id="KW-1185">Reference proteome</keyword>
<evidence type="ECO:0000256" key="8">
    <source>
        <dbReference type="ARBA" id="ARBA00023157"/>
    </source>
</evidence>
<dbReference type="Pfam" id="PF01129">
    <property type="entry name" value="ART"/>
    <property type="match status" value="1"/>
</dbReference>
<dbReference type="GO" id="GO:0046677">
    <property type="term" value="P:response to antibiotic"/>
    <property type="evidence" value="ECO:0007669"/>
    <property type="project" value="UniProtKB-ARBA"/>
</dbReference>
<reference evidence="11 12" key="1">
    <citation type="submission" date="2019-09" db="EMBL/GenBank/DDBJ databases">
        <title>Bird 10,000 Genomes (B10K) Project - Family phase.</title>
        <authorList>
            <person name="Zhang G."/>
        </authorList>
    </citation>
    <scope>NUCLEOTIDE SEQUENCE [LARGE SCALE GENOMIC DNA]</scope>
    <source>
        <strain evidence="11">B10K-DU-001-43</strain>
        <tissue evidence="11">Muscle</tissue>
    </source>
</reference>
<dbReference type="EMBL" id="VXAU01004186">
    <property type="protein sequence ID" value="NXK94306.1"/>
    <property type="molecule type" value="Genomic_DNA"/>
</dbReference>
<comment type="catalytic activity">
    <reaction evidence="9 10">
        <text>L-arginyl-[protein] + NAD(+) = N(omega)-(ADP-D-ribosyl)-L-arginyl-[protein] + nicotinamide + H(+)</text>
        <dbReference type="Rhea" id="RHEA:19149"/>
        <dbReference type="Rhea" id="RHEA-COMP:10532"/>
        <dbReference type="Rhea" id="RHEA-COMP:15087"/>
        <dbReference type="ChEBI" id="CHEBI:15378"/>
        <dbReference type="ChEBI" id="CHEBI:17154"/>
        <dbReference type="ChEBI" id="CHEBI:29965"/>
        <dbReference type="ChEBI" id="CHEBI:57540"/>
        <dbReference type="ChEBI" id="CHEBI:142554"/>
        <dbReference type="EC" id="2.4.2.31"/>
    </reaction>
</comment>
<evidence type="ECO:0000256" key="3">
    <source>
        <dbReference type="ARBA" id="ARBA00022679"/>
    </source>
</evidence>
<keyword evidence="2 10" id="KW-0328">Glycosyltransferase</keyword>
<evidence type="ECO:0000313" key="12">
    <source>
        <dbReference type="Proteomes" id="UP000520463"/>
    </source>
</evidence>
<dbReference type="GO" id="GO:0044194">
    <property type="term" value="C:cytolytic granule"/>
    <property type="evidence" value="ECO:0007669"/>
    <property type="project" value="UniProtKB-ARBA"/>
</dbReference>
<dbReference type="InterPro" id="IPR050999">
    <property type="entry name" value="ADP-ribosyltransferase_ARG"/>
</dbReference>
<evidence type="ECO:0000256" key="9">
    <source>
        <dbReference type="ARBA" id="ARBA00047597"/>
    </source>
</evidence>
<feature type="non-terminal residue" evidence="11">
    <location>
        <position position="216"/>
    </location>
</feature>
<keyword evidence="5" id="KW-0732">Signal</keyword>
<keyword evidence="6 10" id="KW-0521">NADP</keyword>
<sequence length="216" mass="24157">LALLAGTVTAVIQELPLTMAPDSFDDQYLNCHQRMLAALPALNRSEFRSNPLFARVWGRAAAATPPVWSPLGRWEEAVALRAYTMMDDGLYQGFNAAVRGGGGSRRRYLDRFHYKVLHFLLTAALRDLRKALPASLCLHTYRGFSGTRFTARPGQQMRFGHFVSGSSDQSLAKRFGNDTIFEVWSCHGAPVWGFSDMPHQNEFLIPPFETFTVTAV</sequence>
<feature type="non-terminal residue" evidence="11">
    <location>
        <position position="1"/>
    </location>
</feature>
<keyword evidence="4" id="KW-0548">Nucleotidyltransferase</keyword>
<dbReference type="PROSITE" id="PS51996">
    <property type="entry name" value="TR_MART"/>
    <property type="match status" value="1"/>
</dbReference>
<dbReference type="GO" id="GO:0003950">
    <property type="term" value="F:NAD+ poly-ADP-ribosyltransferase activity"/>
    <property type="evidence" value="ECO:0007669"/>
    <property type="project" value="UniProtKB-ARBA"/>
</dbReference>
<dbReference type="PRINTS" id="PR00970">
    <property type="entry name" value="RIBTRNSFRASE"/>
</dbReference>
<dbReference type="Proteomes" id="UP000520463">
    <property type="component" value="Unassembled WGS sequence"/>
</dbReference>
<evidence type="ECO:0000256" key="2">
    <source>
        <dbReference type="ARBA" id="ARBA00022676"/>
    </source>
</evidence>
<evidence type="ECO:0000256" key="5">
    <source>
        <dbReference type="ARBA" id="ARBA00022729"/>
    </source>
</evidence>
<proteinExistence type="inferred from homology"/>
<evidence type="ECO:0000256" key="10">
    <source>
        <dbReference type="RuleBase" id="RU361228"/>
    </source>
</evidence>
<gene>
    <name evidence="11" type="primary">Art1</name>
    <name evidence="11" type="ORF">FORRUF_R02787</name>
</gene>
<keyword evidence="7 10" id="KW-0520">NAD</keyword>
<evidence type="ECO:0000256" key="6">
    <source>
        <dbReference type="ARBA" id="ARBA00022857"/>
    </source>
</evidence>
<dbReference type="GO" id="GO:0005615">
    <property type="term" value="C:extracellular space"/>
    <property type="evidence" value="ECO:0007669"/>
    <property type="project" value="UniProtKB-ARBA"/>
</dbReference>
<dbReference type="SUPFAM" id="SSF56399">
    <property type="entry name" value="ADP-ribosylation"/>
    <property type="match status" value="1"/>
</dbReference>
<dbReference type="InterPro" id="IPR000768">
    <property type="entry name" value="ART"/>
</dbReference>
<comment type="caution">
    <text evidence="11">The sequence shown here is derived from an EMBL/GenBank/DDBJ whole genome shotgun (WGS) entry which is preliminary data.</text>
</comment>
<protein>
    <recommendedName>
        <fullName evidence="10">NAD(P)(+)--arginine ADP-ribosyltransferase</fullName>
        <ecNumber evidence="10">2.4.2.31</ecNumber>
    </recommendedName>
    <alternativeName>
        <fullName evidence="10">Mono(ADP-ribosyl)transferase</fullName>
    </alternativeName>
</protein>
<dbReference type="GO" id="GO:0106274">
    <property type="term" value="F:NAD+-protein-arginine ADP-ribosyltransferase activity"/>
    <property type="evidence" value="ECO:0007669"/>
    <property type="project" value="UniProtKB-EC"/>
</dbReference>
<accession>A0A7L0NL73</accession>
<dbReference type="PANTHER" id="PTHR10339">
    <property type="entry name" value="ADP-RIBOSYLTRANSFERASE"/>
    <property type="match status" value="1"/>
</dbReference>
<keyword evidence="3 10" id="KW-0808">Transferase</keyword>
<evidence type="ECO:0000256" key="7">
    <source>
        <dbReference type="ARBA" id="ARBA00023027"/>
    </source>
</evidence>
<dbReference type="PROSITE" id="PS01291">
    <property type="entry name" value="ART"/>
    <property type="match status" value="1"/>
</dbReference>
<evidence type="ECO:0000256" key="1">
    <source>
        <dbReference type="ARBA" id="ARBA00009558"/>
    </source>
</evidence>
<organism evidence="11 12">
    <name type="scientific">Formicarius rufipectus</name>
    <dbReference type="NCBI Taxonomy" id="1118560"/>
    <lineage>
        <taxon>Eukaryota</taxon>
        <taxon>Metazoa</taxon>
        <taxon>Chordata</taxon>
        <taxon>Craniata</taxon>
        <taxon>Vertebrata</taxon>
        <taxon>Euteleostomi</taxon>
        <taxon>Archelosauria</taxon>
        <taxon>Archosauria</taxon>
        <taxon>Dinosauria</taxon>
        <taxon>Saurischia</taxon>
        <taxon>Theropoda</taxon>
        <taxon>Coelurosauria</taxon>
        <taxon>Aves</taxon>
        <taxon>Neognathae</taxon>
        <taxon>Neoaves</taxon>
        <taxon>Telluraves</taxon>
        <taxon>Australaves</taxon>
        <taxon>Passeriformes</taxon>
        <taxon>Formicariidae</taxon>
        <taxon>Formicarius</taxon>
    </lineage>
</organism>
<dbReference type="AlphaFoldDB" id="A0A7L0NL73"/>